<evidence type="ECO:0000313" key="1">
    <source>
        <dbReference type="EMBL" id="GAI84518.1"/>
    </source>
</evidence>
<dbReference type="AlphaFoldDB" id="X1RV38"/>
<sequence length="75" mass="8969">MIPKINNKYLFKVKIWNTVFPAFDIRTFYIWGKSSKSVLRFLVDAEIVQKVHNCTIERQIEKLKYDDPSHRIAIL</sequence>
<reference evidence="1" key="1">
    <citation type="journal article" date="2014" name="Front. Microbiol.">
        <title>High frequency of phylogenetically diverse reductive dehalogenase-homologous genes in deep subseafloor sedimentary metagenomes.</title>
        <authorList>
            <person name="Kawai M."/>
            <person name="Futagami T."/>
            <person name="Toyoda A."/>
            <person name="Takaki Y."/>
            <person name="Nishi S."/>
            <person name="Hori S."/>
            <person name="Arai W."/>
            <person name="Tsubouchi T."/>
            <person name="Morono Y."/>
            <person name="Uchiyama I."/>
            <person name="Ito T."/>
            <person name="Fujiyama A."/>
            <person name="Inagaki F."/>
            <person name="Takami H."/>
        </authorList>
    </citation>
    <scope>NUCLEOTIDE SEQUENCE</scope>
    <source>
        <strain evidence="1">Expedition CK06-06</strain>
    </source>
</reference>
<gene>
    <name evidence="1" type="ORF">S12H4_19546</name>
</gene>
<comment type="caution">
    <text evidence="1">The sequence shown here is derived from an EMBL/GenBank/DDBJ whole genome shotgun (WGS) entry which is preliminary data.</text>
</comment>
<protein>
    <submittedName>
        <fullName evidence="1">Uncharacterized protein</fullName>
    </submittedName>
</protein>
<accession>X1RV38</accession>
<name>X1RV38_9ZZZZ</name>
<organism evidence="1">
    <name type="scientific">marine sediment metagenome</name>
    <dbReference type="NCBI Taxonomy" id="412755"/>
    <lineage>
        <taxon>unclassified sequences</taxon>
        <taxon>metagenomes</taxon>
        <taxon>ecological metagenomes</taxon>
    </lineage>
</organism>
<proteinExistence type="predicted"/>
<dbReference type="EMBL" id="BARW01009785">
    <property type="protein sequence ID" value="GAI84518.1"/>
    <property type="molecule type" value="Genomic_DNA"/>
</dbReference>